<dbReference type="GO" id="GO:0031419">
    <property type="term" value="F:cobalamin binding"/>
    <property type="evidence" value="ECO:0007669"/>
    <property type="project" value="InterPro"/>
</dbReference>
<keyword evidence="6" id="KW-1185">Reference proteome</keyword>
<dbReference type="InterPro" id="IPR036724">
    <property type="entry name" value="Cobalamin-bd_sf"/>
</dbReference>
<dbReference type="STRING" id="1305675.BFG57_00375"/>
<keyword evidence="2" id="KW-0238">DNA-binding</keyword>
<sequence length="303" mass="35065">MAEIQGKYNIKAVSKLIGVQPGTLRAWERRYQIISPKRNEAGYRLYTEDHVKMLKWLVNKVNQGISISQAIKLLDEFELNNDDYFEERSDLNRLEIISDQLLQTLTHFNERNAREILHHAYSLYSLDQVLVDVLGRGLLNVRSQCENNILLSEQEQFASTFIRSQISAALYTLPVNSIFPKVISVCGPEEIDESELLSFTLFLKRSGYDVVYVGSSIPTDNISIILEKTCPSFVFLSCTLQKNVSQTLKLAQNLNEKYRDLSVGIRGQAVEYLLQEKNEHRHLILGKTKYEWQNWLQLYQKQL</sequence>
<evidence type="ECO:0000313" key="5">
    <source>
        <dbReference type="EMBL" id="OEH93485.1"/>
    </source>
</evidence>
<dbReference type="Pfam" id="PF13411">
    <property type="entry name" value="MerR_1"/>
    <property type="match status" value="1"/>
</dbReference>
<dbReference type="GO" id="GO:0003700">
    <property type="term" value="F:DNA-binding transcription factor activity"/>
    <property type="evidence" value="ECO:0007669"/>
    <property type="project" value="InterPro"/>
</dbReference>
<dbReference type="SUPFAM" id="SSF52242">
    <property type="entry name" value="Cobalamin (vitamin B12)-binding domain"/>
    <property type="match status" value="1"/>
</dbReference>
<dbReference type="PANTHER" id="PTHR30204:SF67">
    <property type="entry name" value="HTH-TYPE TRANSCRIPTIONAL REGULATOR MLRA-RELATED"/>
    <property type="match status" value="1"/>
</dbReference>
<evidence type="ECO:0000313" key="6">
    <source>
        <dbReference type="Proteomes" id="UP000095209"/>
    </source>
</evidence>
<protein>
    <submittedName>
        <fullName evidence="5">MerR family transcriptional regulator</fullName>
    </submittedName>
</protein>
<evidence type="ECO:0000256" key="2">
    <source>
        <dbReference type="ARBA" id="ARBA00023125"/>
    </source>
</evidence>
<feature type="domain" description="HTH merR-type" evidence="4">
    <location>
        <begin position="7"/>
        <end position="76"/>
    </location>
</feature>
<evidence type="ECO:0000256" key="1">
    <source>
        <dbReference type="ARBA" id="ARBA00023015"/>
    </source>
</evidence>
<gene>
    <name evidence="5" type="ORF">BFG57_00375</name>
</gene>
<accession>A0A1E5LHD2</accession>
<organism evidence="5 6">
    <name type="scientific">Bacillus solimangrovi</name>
    <dbReference type="NCBI Taxonomy" id="1305675"/>
    <lineage>
        <taxon>Bacteria</taxon>
        <taxon>Bacillati</taxon>
        <taxon>Bacillota</taxon>
        <taxon>Bacilli</taxon>
        <taxon>Bacillales</taxon>
        <taxon>Bacillaceae</taxon>
        <taxon>Bacillus</taxon>
    </lineage>
</organism>
<dbReference type="PANTHER" id="PTHR30204">
    <property type="entry name" value="REDOX-CYCLING DRUG-SENSING TRANSCRIPTIONAL ACTIVATOR SOXR"/>
    <property type="match status" value="1"/>
</dbReference>
<dbReference type="Gene3D" id="3.40.50.280">
    <property type="entry name" value="Cobalamin-binding domain"/>
    <property type="match status" value="1"/>
</dbReference>
<dbReference type="AlphaFoldDB" id="A0A1E5LHD2"/>
<dbReference type="InterPro" id="IPR000551">
    <property type="entry name" value="MerR-type_HTH_dom"/>
</dbReference>
<dbReference type="Proteomes" id="UP000095209">
    <property type="component" value="Unassembled WGS sequence"/>
</dbReference>
<dbReference type="EMBL" id="MJEH01000011">
    <property type="protein sequence ID" value="OEH93485.1"/>
    <property type="molecule type" value="Genomic_DNA"/>
</dbReference>
<comment type="caution">
    <text evidence="5">The sequence shown here is derived from an EMBL/GenBank/DDBJ whole genome shotgun (WGS) entry which is preliminary data.</text>
</comment>
<dbReference type="InterPro" id="IPR009061">
    <property type="entry name" value="DNA-bd_dom_put_sf"/>
</dbReference>
<dbReference type="SUPFAM" id="SSF46955">
    <property type="entry name" value="Putative DNA-binding domain"/>
    <property type="match status" value="1"/>
</dbReference>
<dbReference type="GO" id="GO:0003677">
    <property type="term" value="F:DNA binding"/>
    <property type="evidence" value="ECO:0007669"/>
    <property type="project" value="UniProtKB-KW"/>
</dbReference>
<dbReference type="SMART" id="SM00422">
    <property type="entry name" value="HTH_MERR"/>
    <property type="match status" value="1"/>
</dbReference>
<proteinExistence type="predicted"/>
<dbReference type="InterPro" id="IPR047057">
    <property type="entry name" value="MerR_fam"/>
</dbReference>
<evidence type="ECO:0000259" key="4">
    <source>
        <dbReference type="PROSITE" id="PS50937"/>
    </source>
</evidence>
<name>A0A1E5LHD2_9BACI</name>
<evidence type="ECO:0000256" key="3">
    <source>
        <dbReference type="ARBA" id="ARBA00023163"/>
    </source>
</evidence>
<dbReference type="CDD" id="cd01104">
    <property type="entry name" value="HTH_MlrA-CarA"/>
    <property type="match status" value="1"/>
</dbReference>
<dbReference type="InterPro" id="IPR036594">
    <property type="entry name" value="Meth_synthase_dom"/>
</dbReference>
<keyword evidence="3" id="KW-0804">Transcription</keyword>
<keyword evidence="1" id="KW-0805">Transcription regulation</keyword>
<reference evidence="5 6" key="1">
    <citation type="submission" date="2016-08" db="EMBL/GenBank/DDBJ databases">
        <title>Genome of Bacillus solimangrovi GH2-4.</title>
        <authorList>
            <person name="Lim S."/>
            <person name="Kim B.-C."/>
        </authorList>
    </citation>
    <scope>NUCLEOTIDE SEQUENCE [LARGE SCALE GENOMIC DNA]</scope>
    <source>
        <strain evidence="5 6">GH2-4</strain>
    </source>
</reference>
<dbReference type="Gene3D" id="1.10.1660.10">
    <property type="match status" value="1"/>
</dbReference>
<dbReference type="Gene3D" id="1.10.1240.10">
    <property type="entry name" value="Methionine synthase domain"/>
    <property type="match status" value="1"/>
</dbReference>
<dbReference type="PROSITE" id="PS50937">
    <property type="entry name" value="HTH_MERR_2"/>
    <property type="match status" value="1"/>
</dbReference>
<dbReference type="RefSeq" id="WP_069716388.1">
    <property type="nucleotide sequence ID" value="NZ_MJEH01000011.1"/>
</dbReference>
<dbReference type="GO" id="GO:0046872">
    <property type="term" value="F:metal ion binding"/>
    <property type="evidence" value="ECO:0007669"/>
    <property type="project" value="InterPro"/>
</dbReference>